<evidence type="ECO:0000313" key="1">
    <source>
        <dbReference type="EMBL" id="CBG91631.1"/>
    </source>
</evidence>
<dbReference type="STRING" id="637910.ROD_49491"/>
<dbReference type="AlphaFoldDB" id="D2TSR7"/>
<gene>
    <name evidence="1" type="ordered locus">ROD_49491</name>
</gene>
<reference evidence="1 2" key="1">
    <citation type="journal article" date="2010" name="J. Bacteriol.">
        <title>The Citrobacter rodentium genome sequence reveals convergent evolution with human pathogenic Escherichia coli.</title>
        <authorList>
            <person name="Petty N.K."/>
            <person name="Bulgin R."/>
            <person name="Crepin V.F."/>
            <person name="Cerdeno-Tarraga A.M."/>
            <person name="Schroeder G.N."/>
            <person name="Quail M.A."/>
            <person name="Lennard N."/>
            <person name="Corton C."/>
            <person name="Barron A."/>
            <person name="Clark L."/>
            <person name="Toribio A.L."/>
            <person name="Parkhill J."/>
            <person name="Dougan G."/>
            <person name="Frankel G."/>
            <person name="Thomson N.R."/>
        </authorList>
    </citation>
    <scope>NUCLEOTIDE SEQUENCE [LARGE SCALE GENOMIC DNA]</scope>
    <source>
        <strain evidence="1 2">ICC168</strain>
    </source>
</reference>
<protein>
    <submittedName>
        <fullName evidence="1">Uncharacterized protein</fullName>
    </submittedName>
</protein>
<dbReference type="HOGENOM" id="CLU_3249241_0_0_6"/>
<dbReference type="KEGG" id="cro:ROD_49491"/>
<accession>D2TSR7</accession>
<evidence type="ECO:0000313" key="2">
    <source>
        <dbReference type="Proteomes" id="UP000001889"/>
    </source>
</evidence>
<organism evidence="1 2">
    <name type="scientific">Citrobacter rodentium (strain ICC168)</name>
    <name type="common">Citrobacter freundii biotype 4280</name>
    <dbReference type="NCBI Taxonomy" id="637910"/>
    <lineage>
        <taxon>Bacteria</taxon>
        <taxon>Pseudomonadati</taxon>
        <taxon>Pseudomonadota</taxon>
        <taxon>Gammaproteobacteria</taxon>
        <taxon>Enterobacterales</taxon>
        <taxon>Enterobacteriaceae</taxon>
        <taxon>Citrobacter</taxon>
    </lineage>
</organism>
<dbReference type="Proteomes" id="UP000001889">
    <property type="component" value="Chromosome"/>
</dbReference>
<keyword evidence="2" id="KW-1185">Reference proteome</keyword>
<dbReference type="EMBL" id="FN543502">
    <property type="protein sequence ID" value="CBG91631.1"/>
    <property type="molecule type" value="Genomic_DNA"/>
</dbReference>
<sequence length="42" mass="4813">MFYARTCRVIGLWYKGAYHHAGGGSKFLPRQHNNEQKAAYLA</sequence>
<proteinExistence type="predicted"/>
<name>D2TSR7_CITRI</name>